<keyword evidence="1" id="KW-0812">Transmembrane</keyword>
<reference evidence="2" key="1">
    <citation type="journal article" date="2021" name="Front. Microbiol.">
        <title>Comprehensive Comparative Genomics and Phenotyping of Methylobacterium Species.</title>
        <authorList>
            <person name="Alessa O."/>
            <person name="Ogura Y."/>
            <person name="Fujitani Y."/>
            <person name="Takami H."/>
            <person name="Hayashi T."/>
            <person name="Sahin N."/>
            <person name="Tani A."/>
        </authorList>
    </citation>
    <scope>NUCLEOTIDE SEQUENCE</scope>
    <source>
        <strain evidence="2">DSM 19015</strain>
    </source>
</reference>
<feature type="transmembrane region" description="Helical" evidence="1">
    <location>
        <begin position="33"/>
        <end position="58"/>
    </location>
</feature>
<name>A0ABQ4RYP5_9HYPH</name>
<reference evidence="2" key="2">
    <citation type="submission" date="2021-08" db="EMBL/GenBank/DDBJ databases">
        <authorList>
            <person name="Tani A."/>
            <person name="Ola A."/>
            <person name="Ogura Y."/>
            <person name="Katsura K."/>
            <person name="Hayashi T."/>
        </authorList>
    </citation>
    <scope>NUCLEOTIDE SEQUENCE</scope>
    <source>
        <strain evidence="2">DSM 19015</strain>
    </source>
</reference>
<dbReference type="Proteomes" id="UP001055125">
    <property type="component" value="Unassembled WGS sequence"/>
</dbReference>
<comment type="caution">
    <text evidence="2">The sequence shown here is derived from an EMBL/GenBank/DDBJ whole genome shotgun (WGS) entry which is preliminary data.</text>
</comment>
<proteinExistence type="predicted"/>
<sequence>MTNSPRRLLLPLVALVPILSAATIVVVLVNGMSWYAGLALFYVSLAVAQVGYLGLLLLEEHWRDQALDAPLQRQARP</sequence>
<gene>
    <name evidence="2" type="ORF">OCOJLMKI_2513</name>
</gene>
<keyword evidence="1" id="KW-1133">Transmembrane helix</keyword>
<keyword evidence="1" id="KW-0472">Membrane</keyword>
<dbReference type="EMBL" id="BPQP01000035">
    <property type="protein sequence ID" value="GJD95302.1"/>
    <property type="molecule type" value="Genomic_DNA"/>
</dbReference>
<organism evidence="2 3">
    <name type="scientific">Methylobacterium iners</name>
    <dbReference type="NCBI Taxonomy" id="418707"/>
    <lineage>
        <taxon>Bacteria</taxon>
        <taxon>Pseudomonadati</taxon>
        <taxon>Pseudomonadota</taxon>
        <taxon>Alphaproteobacteria</taxon>
        <taxon>Hyphomicrobiales</taxon>
        <taxon>Methylobacteriaceae</taxon>
        <taxon>Methylobacterium</taxon>
    </lineage>
</organism>
<accession>A0ABQ4RYP5</accession>
<evidence type="ECO:0000313" key="3">
    <source>
        <dbReference type="Proteomes" id="UP001055125"/>
    </source>
</evidence>
<evidence type="ECO:0000313" key="2">
    <source>
        <dbReference type="EMBL" id="GJD95302.1"/>
    </source>
</evidence>
<protein>
    <submittedName>
        <fullName evidence="2">Uncharacterized protein</fullName>
    </submittedName>
</protein>
<keyword evidence="3" id="KW-1185">Reference proteome</keyword>
<evidence type="ECO:0000256" key="1">
    <source>
        <dbReference type="SAM" id="Phobius"/>
    </source>
</evidence>
<dbReference type="RefSeq" id="WP_238244445.1">
    <property type="nucleotide sequence ID" value="NZ_BPQP01000035.1"/>
</dbReference>